<reference evidence="2" key="1">
    <citation type="submission" date="2021-04" db="EMBL/GenBank/DDBJ databases">
        <title>Genome based classification of Actinospica acidithermotolerans sp. nov., an actinobacterium isolated from an Indonesian hot spring.</title>
        <authorList>
            <person name="Kusuma A.B."/>
            <person name="Putra K.E."/>
            <person name="Nafisah S."/>
            <person name="Loh J."/>
            <person name="Nouioui I."/>
            <person name="Goodfellow M."/>
        </authorList>
    </citation>
    <scope>NUCLEOTIDE SEQUENCE</scope>
    <source>
        <strain evidence="2">MGRD01-02</strain>
    </source>
</reference>
<feature type="transmembrane region" description="Helical" evidence="1">
    <location>
        <begin position="46"/>
        <end position="68"/>
    </location>
</feature>
<evidence type="ECO:0000256" key="1">
    <source>
        <dbReference type="SAM" id="Phobius"/>
    </source>
</evidence>
<evidence type="ECO:0000313" key="3">
    <source>
        <dbReference type="Proteomes" id="UP000676325"/>
    </source>
</evidence>
<keyword evidence="1" id="KW-0472">Membrane</keyword>
<accession>A0A941EGH3</accession>
<protein>
    <submittedName>
        <fullName evidence="2">Uncharacterized protein</fullName>
    </submittedName>
</protein>
<gene>
    <name evidence="2" type="ORF">KDK95_27490</name>
</gene>
<evidence type="ECO:0000313" key="2">
    <source>
        <dbReference type="EMBL" id="MBR7830077.1"/>
    </source>
</evidence>
<name>A0A941EGH3_9ACTN</name>
<organism evidence="2 3">
    <name type="scientific">Actinospica acidithermotolerans</name>
    <dbReference type="NCBI Taxonomy" id="2828514"/>
    <lineage>
        <taxon>Bacteria</taxon>
        <taxon>Bacillati</taxon>
        <taxon>Actinomycetota</taxon>
        <taxon>Actinomycetes</taxon>
        <taxon>Catenulisporales</taxon>
        <taxon>Actinospicaceae</taxon>
        <taxon>Actinospica</taxon>
    </lineage>
</organism>
<proteinExistence type="predicted"/>
<sequence length="349" mass="36190">MADPHIEFIDPHEDPDSVDWLDADDEEHVRSHGSARLPPRTTARRVLGSLLVFALAFAATGYAGSLAYRHDEAVEQAADTLELRAVDVGDPVTLLDPGALGGLGAWRIDPSAAVAVDITNESPDPITLLPGATLYGPGLTKPAALRTSGQGRLRPGQTARLTGVASVDCGVQAASVGADRGNSLLVEARTVSGAVGADSVGLDGGGESVRQEICVQQGEGLASSFYPQSVDPAAHSFTVAVSSRSLAVQPLRYQVVETVSTRPTQSMPPMNVLLSKPVPVGPVTGTLEPGGTLSAGFTVRVTACPRLAATAQGTVELEMLLFYRGAPAVFQMDGFDLGTLVREACSLLS</sequence>
<dbReference type="RefSeq" id="WP_212521207.1">
    <property type="nucleotide sequence ID" value="NZ_JAGSOH010000113.1"/>
</dbReference>
<dbReference type="Proteomes" id="UP000676325">
    <property type="component" value="Unassembled WGS sequence"/>
</dbReference>
<keyword evidence="1" id="KW-1133">Transmembrane helix</keyword>
<comment type="caution">
    <text evidence="2">The sequence shown here is derived from an EMBL/GenBank/DDBJ whole genome shotgun (WGS) entry which is preliminary data.</text>
</comment>
<keyword evidence="3" id="KW-1185">Reference proteome</keyword>
<dbReference type="EMBL" id="JAGSOH010000113">
    <property type="protein sequence ID" value="MBR7830077.1"/>
    <property type="molecule type" value="Genomic_DNA"/>
</dbReference>
<keyword evidence="1" id="KW-0812">Transmembrane</keyword>
<dbReference type="AlphaFoldDB" id="A0A941EGH3"/>